<gene>
    <name evidence="2" type="ORF">T190423A01A_30206</name>
</gene>
<dbReference type="InterPro" id="IPR029045">
    <property type="entry name" value="ClpP/crotonase-like_dom_sf"/>
</dbReference>
<name>A0ABM9PBW9_9FLAO</name>
<keyword evidence="1" id="KW-0732">Signal</keyword>
<dbReference type="RefSeq" id="WP_348717066.1">
    <property type="nucleotide sequence ID" value="NZ_CAXJIO010000012.1"/>
</dbReference>
<dbReference type="Proteomes" id="UP001497527">
    <property type="component" value="Unassembled WGS sequence"/>
</dbReference>
<sequence>MKFRLFISLLLLLVSFSFAQETLSKKQWQQDVRFLQKTVHKEYPFLFKKVSAEEFDKVAEELYNAIPNLQEHQIIVGISRLVALFKYGHTYVPFHQKPFEFSQFPFRIYEFNNGIFIQGTHKNYPKAVGAKVIAVEGKPILEVLKAIEPTVEAENSQYFKAYGINNLQYPEILHSQGITSTLQSSITLTLEKEGYQFQQKFNVLPNKKHVPTTYGFVQNENDWLSARIQSKTPLYLKNLDKIYFYEYLPEYKTVYIRHSKVRNDSSESIEIFYKRVFKFIENNDVEKLILDVRLNGGGNNYLVKPIITGIIETKKINQEGKLFVITGRRTFSACQNLVNRLDNYTNAIFVGEPTSENINFYGDATPVPLPNSKLKIRLSFAWWQDKAPWANDQWLAPHLSVDMSFDEYKLNKDPLLKAIFNYNPDGFILRPMDYIRGLFMKGDMEMLQKEIARMMQDSRYKFFNFEHKFLNAGKLLINQGQYQAAISILTPVSQMFPNSKKVWNYLGDCYSKLGDTIKAKQFYERSNIIK</sequence>
<comment type="caution">
    <text evidence="2">The sequence shown here is derived from an EMBL/GenBank/DDBJ whole genome shotgun (WGS) entry which is preliminary data.</text>
</comment>
<dbReference type="InterPro" id="IPR011990">
    <property type="entry name" value="TPR-like_helical_dom_sf"/>
</dbReference>
<reference evidence="2 3" key="1">
    <citation type="submission" date="2024-05" db="EMBL/GenBank/DDBJ databases">
        <authorList>
            <person name="Duchaud E."/>
        </authorList>
    </citation>
    <scope>NUCLEOTIDE SEQUENCE [LARGE SCALE GENOMIC DNA]</scope>
    <source>
        <strain evidence="2">Ena-SAMPLE-TAB-13-05-2024-13:56:06:370-140308</strain>
    </source>
</reference>
<evidence type="ECO:0000313" key="2">
    <source>
        <dbReference type="EMBL" id="CAL2103092.1"/>
    </source>
</evidence>
<organism evidence="2 3">
    <name type="scientific">Tenacibaculum polynesiense</name>
    <dbReference type="NCBI Taxonomy" id="3137857"/>
    <lineage>
        <taxon>Bacteria</taxon>
        <taxon>Pseudomonadati</taxon>
        <taxon>Bacteroidota</taxon>
        <taxon>Flavobacteriia</taxon>
        <taxon>Flavobacteriales</taxon>
        <taxon>Flavobacteriaceae</taxon>
        <taxon>Tenacibaculum</taxon>
    </lineage>
</organism>
<dbReference type="SUPFAM" id="SSF52096">
    <property type="entry name" value="ClpP/crotonase"/>
    <property type="match status" value="1"/>
</dbReference>
<keyword evidence="3" id="KW-1185">Reference proteome</keyword>
<protein>
    <submittedName>
        <fullName evidence="2">Tetratricopeptide repeat protein</fullName>
    </submittedName>
</protein>
<feature type="chain" id="PRO_5045468755" evidence="1">
    <location>
        <begin position="20"/>
        <end position="530"/>
    </location>
</feature>
<feature type="signal peptide" evidence="1">
    <location>
        <begin position="1"/>
        <end position="19"/>
    </location>
</feature>
<accession>A0ABM9PBW9</accession>
<dbReference type="Pfam" id="PF14559">
    <property type="entry name" value="TPR_19"/>
    <property type="match status" value="1"/>
</dbReference>
<dbReference type="EMBL" id="CAXJIO010000012">
    <property type="protein sequence ID" value="CAL2103092.1"/>
    <property type="molecule type" value="Genomic_DNA"/>
</dbReference>
<evidence type="ECO:0000256" key="1">
    <source>
        <dbReference type="SAM" id="SignalP"/>
    </source>
</evidence>
<dbReference type="Gene3D" id="3.90.226.10">
    <property type="entry name" value="2-enoyl-CoA Hydratase, Chain A, domain 1"/>
    <property type="match status" value="1"/>
</dbReference>
<evidence type="ECO:0000313" key="3">
    <source>
        <dbReference type="Proteomes" id="UP001497527"/>
    </source>
</evidence>
<dbReference type="SUPFAM" id="SSF48452">
    <property type="entry name" value="TPR-like"/>
    <property type="match status" value="1"/>
</dbReference>
<proteinExistence type="predicted"/>
<dbReference type="Gene3D" id="1.25.40.10">
    <property type="entry name" value="Tetratricopeptide repeat domain"/>
    <property type="match status" value="1"/>
</dbReference>